<feature type="domain" description="Aromatic amino acid beta-eliminating lyase/threonine aldolase" evidence="4">
    <location>
        <begin position="59"/>
        <end position="265"/>
    </location>
</feature>
<comment type="caution">
    <text evidence="5">The sequence shown here is derived from an EMBL/GenBank/DDBJ whole genome shotgun (WGS) entry which is preliminary data.</text>
</comment>
<evidence type="ECO:0000313" key="6">
    <source>
        <dbReference type="Proteomes" id="UP001597548"/>
    </source>
</evidence>
<evidence type="ECO:0000259" key="4">
    <source>
        <dbReference type="Pfam" id="PF01212"/>
    </source>
</evidence>
<dbReference type="InterPro" id="IPR015421">
    <property type="entry name" value="PyrdxlP-dep_Trfase_major"/>
</dbReference>
<comment type="similarity">
    <text evidence="2">Belongs to the threonine aldolase family.</text>
</comment>
<dbReference type="Pfam" id="PF01212">
    <property type="entry name" value="Beta_elim_lyase"/>
    <property type="match status" value="1"/>
</dbReference>
<sequence length="373" mass="42122">MGNILLRIQDLNQHVVDQDTTNEKLEVSLNFTSDGLQLSPVSYAKLLVYLTQKQQFKADVYGLGTIVHNFEQKVAQVLGKEKAIYMPTGTMANHIAMRLHCSREQNAVVHEQSHMYRDCGNAISHLSGIPLIPISTTNFSFSAEHIEKIIKDASEDKITTQLGAIAIETPVRRNNLENVSFDTMRDISVFARKNDIALHLDGARIIGAAALSNKKVEDFTSLFDTVYLSLYKHFNSISGAILAGSKEQINDLHNERRMFGGGLRSCWENIIVADFFLTGFEERFAKAQEIGKTFLNLLSKHSNFSFEELENGTNVYKLCLDNENPIVFREKLLSKGIDFPEFNAKNNCFYIKINESILHFGIEKMIALFTNKD</sequence>
<comment type="cofactor">
    <cofactor evidence="1">
        <name>pyridoxal 5'-phosphate</name>
        <dbReference type="ChEBI" id="CHEBI:597326"/>
    </cofactor>
</comment>
<protein>
    <submittedName>
        <fullName evidence="5">Threonine aldolase family protein</fullName>
    </submittedName>
</protein>
<dbReference type="PANTHER" id="PTHR48097">
    <property type="entry name" value="L-THREONINE ALDOLASE-RELATED"/>
    <property type="match status" value="1"/>
</dbReference>
<name>A0ABW5ZT72_9FLAO</name>
<dbReference type="RefSeq" id="WP_194509378.1">
    <property type="nucleotide sequence ID" value="NZ_JADILU010000007.1"/>
</dbReference>
<dbReference type="Proteomes" id="UP001597548">
    <property type="component" value="Unassembled WGS sequence"/>
</dbReference>
<keyword evidence="6" id="KW-1185">Reference proteome</keyword>
<evidence type="ECO:0000256" key="3">
    <source>
        <dbReference type="ARBA" id="ARBA00022898"/>
    </source>
</evidence>
<dbReference type="SUPFAM" id="SSF53383">
    <property type="entry name" value="PLP-dependent transferases"/>
    <property type="match status" value="1"/>
</dbReference>
<dbReference type="InterPro" id="IPR001597">
    <property type="entry name" value="ArAA_b-elim_lyase/Thr_aldolase"/>
</dbReference>
<accession>A0ABW5ZT72</accession>
<dbReference type="InterPro" id="IPR015424">
    <property type="entry name" value="PyrdxlP-dep_Trfase"/>
</dbReference>
<proteinExistence type="inferred from homology"/>
<reference evidence="6" key="1">
    <citation type="journal article" date="2019" name="Int. J. Syst. Evol. Microbiol.">
        <title>The Global Catalogue of Microorganisms (GCM) 10K type strain sequencing project: providing services to taxonomists for standard genome sequencing and annotation.</title>
        <authorList>
            <consortium name="The Broad Institute Genomics Platform"/>
            <consortium name="The Broad Institute Genome Sequencing Center for Infectious Disease"/>
            <person name="Wu L."/>
            <person name="Ma J."/>
        </authorList>
    </citation>
    <scope>NUCLEOTIDE SEQUENCE [LARGE SCALE GENOMIC DNA]</scope>
    <source>
        <strain evidence="6">KCTC 32514</strain>
    </source>
</reference>
<keyword evidence="3" id="KW-0663">Pyridoxal phosphate</keyword>
<gene>
    <name evidence="5" type="ORF">ACFS29_08790</name>
</gene>
<dbReference type="Gene3D" id="3.40.640.10">
    <property type="entry name" value="Type I PLP-dependent aspartate aminotransferase-like (Major domain)"/>
    <property type="match status" value="1"/>
</dbReference>
<evidence type="ECO:0000256" key="2">
    <source>
        <dbReference type="ARBA" id="ARBA00006966"/>
    </source>
</evidence>
<dbReference type="PANTHER" id="PTHR48097:SF9">
    <property type="entry name" value="L-THREONINE ALDOLASE"/>
    <property type="match status" value="1"/>
</dbReference>
<organism evidence="5 6">
    <name type="scientific">Psychroserpens luteus</name>
    <dbReference type="NCBI Taxonomy" id="1434066"/>
    <lineage>
        <taxon>Bacteria</taxon>
        <taxon>Pseudomonadati</taxon>
        <taxon>Bacteroidota</taxon>
        <taxon>Flavobacteriia</taxon>
        <taxon>Flavobacteriales</taxon>
        <taxon>Flavobacteriaceae</taxon>
        <taxon>Psychroserpens</taxon>
    </lineage>
</organism>
<evidence type="ECO:0000313" key="5">
    <source>
        <dbReference type="EMBL" id="MFD2915732.1"/>
    </source>
</evidence>
<evidence type="ECO:0000256" key="1">
    <source>
        <dbReference type="ARBA" id="ARBA00001933"/>
    </source>
</evidence>
<dbReference type="EMBL" id="JBHUOS010000008">
    <property type="protein sequence ID" value="MFD2915732.1"/>
    <property type="molecule type" value="Genomic_DNA"/>
</dbReference>